<dbReference type="Pfam" id="PF02746">
    <property type="entry name" value="MR_MLE_N"/>
    <property type="match status" value="1"/>
</dbReference>
<accession>A0ABV8NYN5</accession>
<evidence type="ECO:0000259" key="4">
    <source>
        <dbReference type="SMART" id="SM00922"/>
    </source>
</evidence>
<dbReference type="SMART" id="SM00922">
    <property type="entry name" value="MR_MLE"/>
    <property type="match status" value="1"/>
</dbReference>
<dbReference type="SFLD" id="SFLDS00001">
    <property type="entry name" value="Enolase"/>
    <property type="match status" value="1"/>
</dbReference>
<dbReference type="InterPro" id="IPR013341">
    <property type="entry name" value="Mandelate_racemase_N_dom"/>
</dbReference>
<dbReference type="PROSITE" id="PS00908">
    <property type="entry name" value="MR_MLE_1"/>
    <property type="match status" value="1"/>
</dbReference>
<proteinExistence type="predicted"/>
<keyword evidence="3" id="KW-0460">Magnesium</keyword>
<evidence type="ECO:0000313" key="6">
    <source>
        <dbReference type="Proteomes" id="UP001595848"/>
    </source>
</evidence>
<dbReference type="CDD" id="cd03316">
    <property type="entry name" value="MR_like"/>
    <property type="match status" value="1"/>
</dbReference>
<dbReference type="SFLD" id="SFLDG00179">
    <property type="entry name" value="mandelate_racemase"/>
    <property type="match status" value="1"/>
</dbReference>
<gene>
    <name evidence="5" type="ORF">ACFOY1_11755</name>
</gene>
<sequence>MKIQKIQAYAVSIPLETTYWVSNEIIDRCSQIIVQVLTDEGVTGVATLHGRSMPTVLQVVEQLSGYLAGMDALAHEAIWAKVFGLTTISPDAARASGAPSYLGADKRPALLAAMAGIDIALWDIKGKAVSLPVWRLLGGDRTSIRAYVTGGYYQVDRDLFDIGPEMAGYVSQGFNGVKMKVGGLSLPADVARVKAVRDAVGPSTMLMVDANCAYTLEQAIEAIRAFEPYDVYWFEEPLHWYDSVRAMGKLAQYTHVALASGESEQHSWACRDLIDLGAIRYMEFDATRSGGVTEWLRVAAYAQLHGVSMATHHDPHIHGHLAAAVPNGACVEVFLDEKRDPLWKMLFRERAQLRDGQLHLSDLPGFGFDIDWDVVKRFHI</sequence>
<evidence type="ECO:0000256" key="1">
    <source>
        <dbReference type="ARBA" id="ARBA00001946"/>
    </source>
</evidence>
<keyword evidence="2" id="KW-0479">Metal-binding</keyword>
<organism evidence="5 6">
    <name type="scientific">Candidimonas humi</name>
    <dbReference type="NCBI Taxonomy" id="683355"/>
    <lineage>
        <taxon>Bacteria</taxon>
        <taxon>Pseudomonadati</taxon>
        <taxon>Pseudomonadota</taxon>
        <taxon>Betaproteobacteria</taxon>
        <taxon>Burkholderiales</taxon>
        <taxon>Alcaligenaceae</taxon>
        <taxon>Candidimonas</taxon>
    </lineage>
</organism>
<dbReference type="PANTHER" id="PTHR13794">
    <property type="entry name" value="ENOLASE SUPERFAMILY, MANDELATE RACEMASE"/>
    <property type="match status" value="1"/>
</dbReference>
<name>A0ABV8NYN5_9BURK</name>
<dbReference type="InterPro" id="IPR013342">
    <property type="entry name" value="Mandelate_racemase_C"/>
</dbReference>
<comment type="caution">
    <text evidence="5">The sequence shown here is derived from an EMBL/GenBank/DDBJ whole genome shotgun (WGS) entry which is preliminary data.</text>
</comment>
<dbReference type="Pfam" id="PF13378">
    <property type="entry name" value="MR_MLE_C"/>
    <property type="match status" value="1"/>
</dbReference>
<comment type="cofactor">
    <cofactor evidence="1">
        <name>Mg(2+)</name>
        <dbReference type="ChEBI" id="CHEBI:18420"/>
    </cofactor>
</comment>
<dbReference type="EMBL" id="JBHSBV010000004">
    <property type="protein sequence ID" value="MFC4201629.1"/>
    <property type="molecule type" value="Genomic_DNA"/>
</dbReference>
<reference evidence="6" key="1">
    <citation type="journal article" date="2019" name="Int. J. Syst. Evol. Microbiol.">
        <title>The Global Catalogue of Microorganisms (GCM) 10K type strain sequencing project: providing services to taxonomists for standard genome sequencing and annotation.</title>
        <authorList>
            <consortium name="The Broad Institute Genomics Platform"/>
            <consortium name="The Broad Institute Genome Sequencing Center for Infectious Disease"/>
            <person name="Wu L."/>
            <person name="Ma J."/>
        </authorList>
    </citation>
    <scope>NUCLEOTIDE SEQUENCE [LARGE SCALE GENOMIC DNA]</scope>
    <source>
        <strain evidence="6">LMG 24813</strain>
    </source>
</reference>
<dbReference type="RefSeq" id="WP_217965541.1">
    <property type="nucleotide sequence ID" value="NZ_JAHTBN010000007.1"/>
</dbReference>
<evidence type="ECO:0000256" key="3">
    <source>
        <dbReference type="ARBA" id="ARBA00022842"/>
    </source>
</evidence>
<evidence type="ECO:0000256" key="2">
    <source>
        <dbReference type="ARBA" id="ARBA00022723"/>
    </source>
</evidence>
<keyword evidence="6" id="KW-1185">Reference proteome</keyword>
<feature type="domain" description="Mandelate racemase/muconate lactonizing enzyme C-terminal" evidence="4">
    <location>
        <begin position="164"/>
        <end position="257"/>
    </location>
</feature>
<protein>
    <submittedName>
        <fullName evidence="5">Mandelate racemase/muconate lactonizing enzyme family protein</fullName>
    </submittedName>
</protein>
<dbReference type="InterPro" id="IPR046945">
    <property type="entry name" value="RHMD-like"/>
</dbReference>
<evidence type="ECO:0000313" key="5">
    <source>
        <dbReference type="EMBL" id="MFC4201629.1"/>
    </source>
</evidence>
<dbReference type="InterPro" id="IPR018110">
    <property type="entry name" value="Mandel_Rmase/mucon_lact_enz_CS"/>
</dbReference>
<dbReference type="PANTHER" id="PTHR13794:SF58">
    <property type="entry name" value="MITOCHONDRIAL ENOLASE SUPERFAMILY MEMBER 1"/>
    <property type="match status" value="1"/>
</dbReference>
<dbReference type="InterPro" id="IPR029065">
    <property type="entry name" value="Enolase_C-like"/>
</dbReference>
<dbReference type="Proteomes" id="UP001595848">
    <property type="component" value="Unassembled WGS sequence"/>
</dbReference>